<keyword evidence="2" id="KW-1185">Reference proteome</keyword>
<organism evidence="1 2">
    <name type="scientific">Streptomyces lannensis</name>
    <dbReference type="NCBI Taxonomy" id="766498"/>
    <lineage>
        <taxon>Bacteria</taxon>
        <taxon>Bacillati</taxon>
        <taxon>Actinomycetota</taxon>
        <taxon>Actinomycetes</taxon>
        <taxon>Kitasatosporales</taxon>
        <taxon>Streptomycetaceae</taxon>
        <taxon>Streptomyces</taxon>
    </lineage>
</organism>
<gene>
    <name evidence="1" type="ORF">GCM10022207_47640</name>
</gene>
<evidence type="ECO:0000313" key="2">
    <source>
        <dbReference type="Proteomes" id="UP001501563"/>
    </source>
</evidence>
<evidence type="ECO:0000313" key="1">
    <source>
        <dbReference type="EMBL" id="GAA3876170.1"/>
    </source>
</evidence>
<comment type="caution">
    <text evidence="1">The sequence shown here is derived from an EMBL/GenBank/DDBJ whole genome shotgun (WGS) entry which is preliminary data.</text>
</comment>
<reference evidence="2" key="1">
    <citation type="journal article" date="2019" name="Int. J. Syst. Evol. Microbiol.">
        <title>The Global Catalogue of Microorganisms (GCM) 10K type strain sequencing project: providing services to taxonomists for standard genome sequencing and annotation.</title>
        <authorList>
            <consortium name="The Broad Institute Genomics Platform"/>
            <consortium name="The Broad Institute Genome Sequencing Center for Infectious Disease"/>
            <person name="Wu L."/>
            <person name="Ma J."/>
        </authorList>
    </citation>
    <scope>NUCLEOTIDE SEQUENCE [LARGE SCALE GENOMIC DNA]</scope>
    <source>
        <strain evidence="2">JCM 16578</strain>
    </source>
</reference>
<proteinExistence type="predicted"/>
<name>A0ABP7KG17_9ACTN</name>
<accession>A0ABP7KG17</accession>
<dbReference type="EMBL" id="BAAAZA010000013">
    <property type="protein sequence ID" value="GAA3876170.1"/>
    <property type="molecule type" value="Genomic_DNA"/>
</dbReference>
<dbReference type="SUPFAM" id="SSF55961">
    <property type="entry name" value="Bet v1-like"/>
    <property type="match status" value="1"/>
</dbReference>
<protein>
    <recommendedName>
        <fullName evidence="3">DUF2867 domain-containing protein</fullName>
    </recommendedName>
</protein>
<sequence>MTEALPFVDEHRVLVSAPAFVVWSALAAQIPQFAGSETFVRLLGASPNRASGEPIAKGATLPGFRVAEAVPGHRLRLTGRHHFSRYELLLTLAEHPGGTLLSASTYAAFPWPHGRVYRLIVIGSRIHRALVIRLLRNVRRRAERAATGG</sequence>
<dbReference type="Proteomes" id="UP001501563">
    <property type="component" value="Unassembled WGS sequence"/>
</dbReference>
<evidence type="ECO:0008006" key="3">
    <source>
        <dbReference type="Google" id="ProtNLM"/>
    </source>
</evidence>
<dbReference type="RefSeq" id="WP_345550789.1">
    <property type="nucleotide sequence ID" value="NZ_BAAAZA010000013.1"/>
</dbReference>